<feature type="chain" id="PRO_5046536614" description="DUF4124 domain-containing protein" evidence="2">
    <location>
        <begin position="23"/>
        <end position="180"/>
    </location>
</feature>
<dbReference type="Pfam" id="PF13511">
    <property type="entry name" value="DUF4124"/>
    <property type="match status" value="1"/>
</dbReference>
<comment type="caution">
    <text evidence="4">The sequence shown here is derived from an EMBL/GenBank/DDBJ whole genome shotgun (WGS) entry which is preliminary data.</text>
</comment>
<evidence type="ECO:0000256" key="2">
    <source>
        <dbReference type="SAM" id="SignalP"/>
    </source>
</evidence>
<evidence type="ECO:0000259" key="3">
    <source>
        <dbReference type="Pfam" id="PF13511"/>
    </source>
</evidence>
<dbReference type="EMBL" id="BMYZ01000004">
    <property type="protein sequence ID" value="GGY86336.1"/>
    <property type="molecule type" value="Genomic_DNA"/>
</dbReference>
<protein>
    <recommendedName>
        <fullName evidence="3">DUF4124 domain-containing protein</fullName>
    </recommendedName>
</protein>
<organism evidence="4 5">
    <name type="scientific">Cellvibrio zantedeschiae</name>
    <dbReference type="NCBI Taxonomy" id="1237077"/>
    <lineage>
        <taxon>Bacteria</taxon>
        <taxon>Pseudomonadati</taxon>
        <taxon>Pseudomonadota</taxon>
        <taxon>Gammaproteobacteria</taxon>
        <taxon>Cellvibrionales</taxon>
        <taxon>Cellvibrionaceae</taxon>
        <taxon>Cellvibrio</taxon>
    </lineage>
</organism>
<feature type="domain" description="DUF4124" evidence="3">
    <location>
        <begin position="12"/>
        <end position="65"/>
    </location>
</feature>
<reference evidence="5" key="1">
    <citation type="journal article" date="2019" name="Int. J. Syst. Evol. Microbiol.">
        <title>The Global Catalogue of Microorganisms (GCM) 10K type strain sequencing project: providing services to taxonomists for standard genome sequencing and annotation.</title>
        <authorList>
            <consortium name="The Broad Institute Genomics Platform"/>
            <consortium name="The Broad Institute Genome Sequencing Center for Infectious Disease"/>
            <person name="Wu L."/>
            <person name="Ma J."/>
        </authorList>
    </citation>
    <scope>NUCLEOTIDE SEQUENCE [LARGE SCALE GENOMIC DNA]</scope>
    <source>
        <strain evidence="5">KCTC 32239</strain>
    </source>
</reference>
<keyword evidence="5" id="KW-1185">Reference proteome</keyword>
<sequence length="180" mass="19814">MPRMISYLAFLFICLVSSFASAEIYKTVDKNGKVTFSDTPPPNTNAKPIELKSLNTTPPPPAAPAYIPPNPRIDPLDYELHLLAPENGKTLLPDERSVTISVTLNRALQNEDILAYKLDGNLIIKTAELSYTLVEPPRGEHSVKVSVVDRDGNELAQSKAATFVVMRPLIKRTPPPVPKK</sequence>
<feature type="signal peptide" evidence="2">
    <location>
        <begin position="1"/>
        <end position="22"/>
    </location>
</feature>
<evidence type="ECO:0000256" key="1">
    <source>
        <dbReference type="SAM" id="MobiDB-lite"/>
    </source>
</evidence>
<proteinExistence type="predicted"/>
<gene>
    <name evidence="4" type="ORF">GCM10011613_34300</name>
</gene>
<dbReference type="InterPro" id="IPR025392">
    <property type="entry name" value="DUF4124"/>
</dbReference>
<keyword evidence="2" id="KW-0732">Signal</keyword>
<feature type="region of interest" description="Disordered" evidence="1">
    <location>
        <begin position="32"/>
        <end position="60"/>
    </location>
</feature>
<evidence type="ECO:0000313" key="4">
    <source>
        <dbReference type="EMBL" id="GGY86336.1"/>
    </source>
</evidence>
<dbReference type="Proteomes" id="UP000619761">
    <property type="component" value="Unassembled WGS sequence"/>
</dbReference>
<evidence type="ECO:0000313" key="5">
    <source>
        <dbReference type="Proteomes" id="UP000619761"/>
    </source>
</evidence>
<name>A0ABQ3BCV8_9GAMM</name>
<accession>A0ABQ3BCV8</accession>